<proteinExistence type="predicted"/>
<evidence type="ECO:0000313" key="2">
    <source>
        <dbReference type="EMBL" id="GAL94110.1"/>
    </source>
</evidence>
<organism evidence="2 3">
    <name type="scientific">Microcystis aeruginosa NIES-44</name>
    <dbReference type="NCBI Taxonomy" id="449439"/>
    <lineage>
        <taxon>Bacteria</taxon>
        <taxon>Bacillati</taxon>
        <taxon>Cyanobacteriota</taxon>
        <taxon>Cyanophyceae</taxon>
        <taxon>Oscillatoriophycideae</taxon>
        <taxon>Chroococcales</taxon>
        <taxon>Microcystaceae</taxon>
        <taxon>Microcystis</taxon>
    </lineage>
</organism>
<accession>A0A0A1VWJ7</accession>
<evidence type="ECO:0000256" key="1">
    <source>
        <dbReference type="SAM" id="MobiDB-lite"/>
    </source>
</evidence>
<feature type="compositionally biased region" description="Polar residues" evidence="1">
    <location>
        <begin position="11"/>
        <end position="20"/>
    </location>
</feature>
<dbReference type="EMBL" id="BBPA01000053">
    <property type="protein sequence ID" value="GAL94110.1"/>
    <property type="molecule type" value="Genomic_DNA"/>
</dbReference>
<dbReference type="Proteomes" id="UP000030321">
    <property type="component" value="Unassembled WGS sequence"/>
</dbReference>
<reference evidence="3" key="1">
    <citation type="journal article" date="2015" name="Genome">
        <title>Whole Genome Sequence of the Non-Microcystin-Producing Microcystis aeruginosa Strain NIES-44.</title>
        <authorList>
            <person name="Okano K."/>
            <person name="Miyata N."/>
            <person name="Ozaki Y."/>
        </authorList>
    </citation>
    <scope>NUCLEOTIDE SEQUENCE [LARGE SCALE GENOMIC DNA]</scope>
    <source>
        <strain evidence="3">NIES-44</strain>
    </source>
</reference>
<evidence type="ECO:0000313" key="3">
    <source>
        <dbReference type="Proteomes" id="UP000030321"/>
    </source>
</evidence>
<dbReference type="AlphaFoldDB" id="A0A0A1VWJ7"/>
<sequence length="39" mass="4311">MNWGGGEVGKLNQNPNTPTPQHLKPVSYLLNTVSRLGEY</sequence>
<name>A0A0A1VWJ7_MICAE</name>
<feature type="region of interest" description="Disordered" evidence="1">
    <location>
        <begin position="1"/>
        <end position="26"/>
    </location>
</feature>
<comment type="caution">
    <text evidence="2">The sequence shown here is derived from an EMBL/GenBank/DDBJ whole genome shotgun (WGS) entry which is preliminary data.</text>
</comment>
<protein>
    <submittedName>
        <fullName evidence="2">Uncharacterized protein</fullName>
    </submittedName>
</protein>
<gene>
    <name evidence="2" type="ORF">N44_02690</name>
</gene>